<protein>
    <recommendedName>
        <fullName evidence="4">VCBS repeat-containing protein</fullName>
    </recommendedName>
</protein>
<gene>
    <name evidence="2" type="ORF">F6X51_25140</name>
</gene>
<keyword evidence="3" id="KW-1185">Reference proteome</keyword>
<proteinExistence type="predicted"/>
<sequence>MSERRRPAWLLAWLLSGLLAAAPAAADPAVAILDLPFRVTAMRGPGSEVAVAVATSGLLPIARPKGGRTADPAARGSEEDEAPLVVVWGEEGGAALSLVDGAVRTTLLGAEAIEGLAAAETPRGALPNARRALSGPISAYLTGPTRAMGGDGASHAAGLTIRERQPVAVSAEPKPVPVATATVSAGPEAVFAPRRPRVAQLNGRAAFVAVTATGQGASELVVIGREAPNAAWAVLARTPPQPGGALKVAAIGDFSGTGPQVAAVRAPEGAGVLQLWTYARGVLTLSAEAPGYTDGIDNADLAATLDTDRDGQRELALPTGDRAALALVSLKGGISERARIPLPAPAASGVAALGAGAGTRLLVGLADGRVAVIQLGGRS</sequence>
<evidence type="ECO:0000313" key="3">
    <source>
        <dbReference type="Proteomes" id="UP000441523"/>
    </source>
</evidence>
<dbReference type="EMBL" id="VZZJ01000038">
    <property type="protein sequence ID" value="KAB1069514.1"/>
    <property type="molecule type" value="Genomic_DNA"/>
</dbReference>
<dbReference type="AlphaFoldDB" id="A0A6N6MKA3"/>
<feature type="chain" id="PRO_5027028787" description="VCBS repeat-containing protein" evidence="1">
    <location>
        <begin position="27"/>
        <end position="379"/>
    </location>
</feature>
<name>A0A6N6MKA3_9HYPH</name>
<evidence type="ECO:0000313" key="2">
    <source>
        <dbReference type="EMBL" id="KAB1069514.1"/>
    </source>
</evidence>
<dbReference type="RefSeq" id="WP_150966612.1">
    <property type="nucleotide sequence ID" value="NZ_VZZJ01000038.1"/>
</dbReference>
<keyword evidence="1" id="KW-0732">Signal</keyword>
<evidence type="ECO:0008006" key="4">
    <source>
        <dbReference type="Google" id="ProtNLM"/>
    </source>
</evidence>
<reference evidence="2 3" key="1">
    <citation type="submission" date="2019-09" db="EMBL/GenBank/DDBJ databases">
        <title>YIM 132548 draft genome.</title>
        <authorList>
            <person name="Jiang L."/>
        </authorList>
    </citation>
    <scope>NUCLEOTIDE SEQUENCE [LARGE SCALE GENOMIC DNA]</scope>
    <source>
        <strain evidence="2 3">YIM 132548</strain>
    </source>
</reference>
<evidence type="ECO:0000256" key="1">
    <source>
        <dbReference type="SAM" id="SignalP"/>
    </source>
</evidence>
<comment type="caution">
    <text evidence="2">The sequence shown here is derived from an EMBL/GenBank/DDBJ whole genome shotgun (WGS) entry which is preliminary data.</text>
</comment>
<dbReference type="Proteomes" id="UP000441523">
    <property type="component" value="Unassembled WGS sequence"/>
</dbReference>
<accession>A0A6N6MKA3</accession>
<feature type="signal peptide" evidence="1">
    <location>
        <begin position="1"/>
        <end position="26"/>
    </location>
</feature>
<organism evidence="2 3">
    <name type="scientific">Methylobacterium planeticum</name>
    <dbReference type="NCBI Taxonomy" id="2615211"/>
    <lineage>
        <taxon>Bacteria</taxon>
        <taxon>Pseudomonadati</taxon>
        <taxon>Pseudomonadota</taxon>
        <taxon>Alphaproteobacteria</taxon>
        <taxon>Hyphomicrobiales</taxon>
        <taxon>Methylobacteriaceae</taxon>
        <taxon>Methylobacterium</taxon>
    </lineage>
</organism>